<evidence type="ECO:0000313" key="2">
    <source>
        <dbReference type="EMBL" id="EOB13035.1"/>
    </source>
</evidence>
<feature type="region of interest" description="Disordered" evidence="1">
    <location>
        <begin position="1"/>
        <end position="25"/>
    </location>
</feature>
<dbReference type="VEuPathDB" id="MicrosporidiaDB:NBO_241g0003"/>
<sequence>MDQEVGTDIFKNEVNSQQNESDKNFTKLDKNCQEIQLDSLNSLSFISEGNKDSKNESRSKLNISYLDTNETDNIQLKTLESDTSTKHSFSGRTSKEARKMLNLINSESMSNITYLNSTIKSTENVNKRILFEEKKDEPKSPSEESSTDLLFEF</sequence>
<gene>
    <name evidence="2" type="ORF">NBO_241g0003</name>
</gene>
<organism evidence="2 3">
    <name type="scientific">Nosema bombycis (strain CQ1 / CVCC 102059)</name>
    <name type="common">Microsporidian parasite</name>
    <name type="synonym">Pebrine of silkworm</name>
    <dbReference type="NCBI Taxonomy" id="578461"/>
    <lineage>
        <taxon>Eukaryota</taxon>
        <taxon>Fungi</taxon>
        <taxon>Fungi incertae sedis</taxon>
        <taxon>Microsporidia</taxon>
        <taxon>Nosematidae</taxon>
        <taxon>Nosema</taxon>
    </lineage>
</organism>
<accession>R0MFY2</accession>
<reference evidence="2 3" key="1">
    <citation type="journal article" date="2013" name="BMC Genomics">
        <title>Comparative genomics of parasitic silkworm microsporidia reveal an association between genome expansion and host adaptation.</title>
        <authorList>
            <person name="Pan G."/>
            <person name="Xu J."/>
            <person name="Li T."/>
            <person name="Xia Q."/>
            <person name="Liu S.L."/>
            <person name="Zhang G."/>
            <person name="Li S."/>
            <person name="Li C."/>
            <person name="Liu H."/>
            <person name="Yang L."/>
            <person name="Liu T."/>
            <person name="Zhang X."/>
            <person name="Wu Z."/>
            <person name="Fan W."/>
            <person name="Dang X."/>
            <person name="Xiang H."/>
            <person name="Tao M."/>
            <person name="Li Y."/>
            <person name="Hu J."/>
            <person name="Li Z."/>
            <person name="Lin L."/>
            <person name="Luo J."/>
            <person name="Geng L."/>
            <person name="Wang L."/>
            <person name="Long M."/>
            <person name="Wan Y."/>
            <person name="He N."/>
            <person name="Zhang Z."/>
            <person name="Lu C."/>
            <person name="Keeling P.J."/>
            <person name="Wang J."/>
            <person name="Xiang Z."/>
            <person name="Zhou Z."/>
        </authorList>
    </citation>
    <scope>NUCLEOTIDE SEQUENCE [LARGE SCALE GENOMIC DNA]</scope>
    <source>
        <strain evidence="3">CQ1 / CVCC 102059</strain>
    </source>
</reference>
<feature type="region of interest" description="Disordered" evidence="1">
    <location>
        <begin position="132"/>
        <end position="153"/>
    </location>
</feature>
<evidence type="ECO:0000313" key="3">
    <source>
        <dbReference type="Proteomes" id="UP000016927"/>
    </source>
</evidence>
<dbReference type="AlphaFoldDB" id="R0MFY2"/>
<protein>
    <submittedName>
        <fullName evidence="2">Uncharacterized protein</fullName>
    </submittedName>
</protein>
<proteinExistence type="predicted"/>
<dbReference type="HOGENOM" id="CLU_1713816_0_0_1"/>
<dbReference type="Proteomes" id="UP000016927">
    <property type="component" value="Unassembled WGS sequence"/>
</dbReference>
<name>R0MFY2_NOSB1</name>
<feature type="compositionally biased region" description="Basic and acidic residues" evidence="1">
    <location>
        <begin position="132"/>
        <end position="142"/>
    </location>
</feature>
<evidence type="ECO:0000256" key="1">
    <source>
        <dbReference type="SAM" id="MobiDB-lite"/>
    </source>
</evidence>
<keyword evidence="3" id="KW-1185">Reference proteome</keyword>
<dbReference type="EMBL" id="KB909149">
    <property type="protein sequence ID" value="EOB13035.1"/>
    <property type="molecule type" value="Genomic_DNA"/>
</dbReference>